<dbReference type="Gene3D" id="3.40.630.30">
    <property type="match status" value="1"/>
</dbReference>
<dbReference type="PANTHER" id="PTHR43305:SF1">
    <property type="entry name" value="FAMILY N-ACETYLTRANSFERASE, PUTATIVE (AFU_ORTHOLOGUE AFUA_2G01380)-RELATED"/>
    <property type="match status" value="1"/>
</dbReference>
<dbReference type="PATRIC" id="fig|482957.22.peg.6241"/>
<evidence type="ECO:0000313" key="3">
    <source>
        <dbReference type="Proteomes" id="UP000002705"/>
    </source>
</evidence>
<evidence type="ECO:0000259" key="1">
    <source>
        <dbReference type="PROSITE" id="PS51186"/>
    </source>
</evidence>
<dbReference type="EMBL" id="CP000152">
    <property type="protein sequence ID" value="ABB12572.1"/>
    <property type="molecule type" value="Genomic_DNA"/>
</dbReference>
<name>Q392P4_BURL3</name>
<dbReference type="CDD" id="cd04301">
    <property type="entry name" value="NAT_SF"/>
    <property type="match status" value="1"/>
</dbReference>
<protein>
    <submittedName>
        <fullName evidence="2">GCN5-related N-acetyltransferase</fullName>
    </submittedName>
</protein>
<dbReference type="Proteomes" id="UP000002705">
    <property type="component" value="Chromosome 2"/>
</dbReference>
<feature type="domain" description="N-acetyltransferase" evidence="1">
    <location>
        <begin position="23"/>
        <end position="175"/>
    </location>
</feature>
<proteinExistence type="predicted"/>
<dbReference type="PROSITE" id="PS51186">
    <property type="entry name" value="GNAT"/>
    <property type="match status" value="1"/>
</dbReference>
<dbReference type="AlphaFoldDB" id="Q392P4"/>
<dbReference type="InterPro" id="IPR052777">
    <property type="entry name" value="Acetyltransferase_Enz"/>
</dbReference>
<sequence>MAESRRALLCWPSFPSFAPPPMIEIRAARYPDDARVVEAIFREYIASPTVSLEFQDYEPEIAALPGKYAAPRGLLLLAWHGERVVGCAAFREIDDTTCEMKRVYVRPEARGLNVGRQLVERLLHDAKTAGYARMCLDVLPEFVAARKLYASLGFTPAPPVAFNPVPGTEFLGRDL</sequence>
<dbReference type="HOGENOM" id="CLU_013985_11_0_4"/>
<keyword evidence="3" id="KW-1185">Reference proteome</keyword>
<dbReference type="GO" id="GO:0016747">
    <property type="term" value="F:acyltransferase activity, transferring groups other than amino-acyl groups"/>
    <property type="evidence" value="ECO:0007669"/>
    <property type="project" value="InterPro"/>
</dbReference>
<accession>Q392P4</accession>
<dbReference type="InterPro" id="IPR016181">
    <property type="entry name" value="Acyl_CoA_acyltransferase"/>
</dbReference>
<reference evidence="2" key="1">
    <citation type="submission" date="2005-10" db="EMBL/GenBank/DDBJ databases">
        <title>Complete sequence of chromosome 2 of Burkholderia sp. 383.</title>
        <authorList>
            <consortium name="US DOE Joint Genome Institute"/>
            <person name="Copeland A."/>
            <person name="Lucas S."/>
            <person name="Lapidus A."/>
            <person name="Barry K."/>
            <person name="Detter J.C."/>
            <person name="Glavina T."/>
            <person name="Hammon N."/>
            <person name="Israni S."/>
            <person name="Pitluck S."/>
            <person name="Chain P."/>
            <person name="Malfatti S."/>
            <person name="Shin M."/>
            <person name="Vergez L."/>
            <person name="Schmutz J."/>
            <person name="Larimer F."/>
            <person name="Land M."/>
            <person name="Kyrpides N."/>
            <person name="Lykidis A."/>
            <person name="Richardson P."/>
        </authorList>
    </citation>
    <scope>NUCLEOTIDE SEQUENCE [LARGE SCALE GENOMIC DNA]</scope>
    <source>
        <strain evidence="2">383</strain>
    </source>
</reference>
<dbReference type="PANTHER" id="PTHR43305">
    <property type="entry name" value="FAMILY N-ACETYLTRANSFERASE, PUTATIVE (AFU_ORTHOLOGUE AFUA_2G01380)-RELATED"/>
    <property type="match status" value="1"/>
</dbReference>
<evidence type="ECO:0000313" key="2">
    <source>
        <dbReference type="EMBL" id="ABB12572.1"/>
    </source>
</evidence>
<gene>
    <name evidence="2" type="ordered locus">Bcep18194_B2461</name>
</gene>
<dbReference type="KEGG" id="bur:Bcep18194_B2461"/>
<dbReference type="InterPro" id="IPR000182">
    <property type="entry name" value="GNAT_dom"/>
</dbReference>
<organism evidence="2 3">
    <name type="scientific">Burkholderia lata (strain ATCC 17760 / DSM 23089 / LMG 22485 / NCIMB 9086 / R18194 / 383)</name>
    <dbReference type="NCBI Taxonomy" id="482957"/>
    <lineage>
        <taxon>Bacteria</taxon>
        <taxon>Pseudomonadati</taxon>
        <taxon>Pseudomonadota</taxon>
        <taxon>Betaproteobacteria</taxon>
        <taxon>Burkholderiales</taxon>
        <taxon>Burkholderiaceae</taxon>
        <taxon>Burkholderia</taxon>
        <taxon>Burkholderia cepacia complex</taxon>
    </lineage>
</organism>
<dbReference type="Pfam" id="PF00583">
    <property type="entry name" value="Acetyltransf_1"/>
    <property type="match status" value="1"/>
</dbReference>
<dbReference type="SUPFAM" id="SSF55729">
    <property type="entry name" value="Acyl-CoA N-acyltransferases (Nat)"/>
    <property type="match status" value="1"/>
</dbReference>